<feature type="domain" description="BT-3987-like N-terminal" evidence="1">
    <location>
        <begin position="58"/>
        <end position="158"/>
    </location>
</feature>
<dbReference type="InterPro" id="IPR017853">
    <property type="entry name" value="GH"/>
</dbReference>
<organism evidence="2 3">
    <name type="scientific">Alistipes dispar</name>
    <dbReference type="NCBI Taxonomy" id="2585119"/>
    <lineage>
        <taxon>Bacteria</taxon>
        <taxon>Pseudomonadati</taxon>
        <taxon>Bacteroidota</taxon>
        <taxon>Bacteroidia</taxon>
        <taxon>Bacteroidales</taxon>
        <taxon>Rikenellaceae</taxon>
        <taxon>Alistipes</taxon>
    </lineage>
</organism>
<dbReference type="GO" id="GO:0004553">
    <property type="term" value="F:hydrolase activity, hydrolyzing O-glycosyl compounds"/>
    <property type="evidence" value="ECO:0007669"/>
    <property type="project" value="InterPro"/>
</dbReference>
<reference evidence="3" key="1">
    <citation type="submission" date="2019-06" db="EMBL/GenBank/DDBJ databases">
        <title>Alistipes onderdonkii subsp. vulgaris subsp. nov., Alistipes dispar sp. nov. and Alistipes communis sp. nov., isolated from human faeces, and creation of Alistipes onderdonkii subsp. onderdonkii subsp. nov.</title>
        <authorList>
            <person name="Sakamoto M."/>
            <person name="Ikeyama N."/>
            <person name="Ogata Y."/>
            <person name="Suda W."/>
            <person name="Iino T."/>
            <person name="Hattori M."/>
            <person name="Ohkuma M."/>
        </authorList>
    </citation>
    <scope>NUCLEOTIDE SEQUENCE [LARGE SCALE GENOMIC DNA]</scope>
    <source>
        <strain evidence="3">5CPEGH6</strain>
    </source>
</reference>
<proteinExistence type="predicted"/>
<dbReference type="PROSITE" id="PS51257">
    <property type="entry name" value="PROKAR_LIPOPROTEIN"/>
    <property type="match status" value="1"/>
</dbReference>
<dbReference type="GO" id="GO:0005975">
    <property type="term" value="P:carbohydrate metabolic process"/>
    <property type="evidence" value="ECO:0007669"/>
    <property type="project" value="InterPro"/>
</dbReference>
<dbReference type="Gene3D" id="2.60.40.1740">
    <property type="entry name" value="hypothetical protein (bacova_03559)"/>
    <property type="match status" value="1"/>
</dbReference>
<dbReference type="Pfam" id="PF08522">
    <property type="entry name" value="BT_3987-like_N"/>
    <property type="match status" value="1"/>
</dbReference>
<dbReference type="InterPro" id="IPR013728">
    <property type="entry name" value="BT_3987-like_N"/>
</dbReference>
<dbReference type="OrthoDB" id="2582440at2"/>
<accession>A0A4Y1X2Q1</accession>
<dbReference type="PROSITE" id="PS01095">
    <property type="entry name" value="GH18_1"/>
    <property type="match status" value="1"/>
</dbReference>
<sequence length="465" mass="50860">MNYTRNMLWSLAAGVSVLVATSCTEDDIRPGGIDEGRIETVGSCFCSVYNPQGAAGATLRLYDEPVSGEVRVALSAEAGKAVDLRFAYDESVLEAYNETHAASFEAVPKSSVELEADGALLVGPRSVQSDPLRVGVKPGGGLAEGETYAVPLRLTSETEGVGVSASEGTCIFWVQVQGARPSTDKGTGMITVCYVEVNDNNPLNALEWSCKRSGKPLFDVVNIFAANINWLEQERRVGVTLNPNVRHILDNRDIYIRPLQEAGIRVSLTILGNGDGSGVANLSDEAARAFAQDLRSIVDTYGLDGVDFDDEYSKYEEHLGNLWPGCVQYGPGPYARLLYEVKMAMPDKLVMLYQIGQANFGFKEAVDGVRPGDFIDYAYCDYGALMNPIHLGLSRRQWGEGSLDMTYGQESSPENLQYNRRMGNGVQMVYNLKPGDGQFTPLNDVAKYIYDDEASWSGVRHEKDW</sequence>
<protein>
    <submittedName>
        <fullName evidence="2">Endo-beta-N-acetylglucosaminidase</fullName>
    </submittedName>
</protein>
<dbReference type="RefSeq" id="WP_141429749.1">
    <property type="nucleotide sequence ID" value="NZ_AP019736.1"/>
</dbReference>
<evidence type="ECO:0000313" key="3">
    <source>
        <dbReference type="Proteomes" id="UP000319374"/>
    </source>
</evidence>
<dbReference type="Gene3D" id="3.20.20.80">
    <property type="entry name" value="Glycosidases"/>
    <property type="match status" value="1"/>
</dbReference>
<dbReference type="EMBL" id="AP019736">
    <property type="protein sequence ID" value="BBL07593.1"/>
    <property type="molecule type" value="Genomic_DNA"/>
</dbReference>
<dbReference type="Proteomes" id="UP000319374">
    <property type="component" value="Chromosome"/>
</dbReference>
<dbReference type="KEGG" id="ada:A5CPEGH6_22310"/>
<evidence type="ECO:0000313" key="2">
    <source>
        <dbReference type="EMBL" id="BBL07593.1"/>
    </source>
</evidence>
<dbReference type="InterPro" id="IPR001579">
    <property type="entry name" value="Glyco_hydro_18_chit_AS"/>
</dbReference>
<evidence type="ECO:0000259" key="1">
    <source>
        <dbReference type="Pfam" id="PF08522"/>
    </source>
</evidence>
<keyword evidence="3" id="KW-1185">Reference proteome</keyword>
<gene>
    <name evidence="2" type="ORF">A5CPEGH6_22310</name>
</gene>
<dbReference type="SUPFAM" id="SSF51445">
    <property type="entry name" value="(Trans)glycosidases"/>
    <property type="match status" value="1"/>
</dbReference>
<dbReference type="GeneID" id="98674218"/>
<name>A0A4Y1X2Q1_9BACT</name>
<dbReference type="AlphaFoldDB" id="A0A4Y1X2Q1"/>